<proteinExistence type="predicted"/>
<organism evidence="2 3">
    <name type="scientific">Mycolicibacterium phlei DSM 43239 = CCUG 21000</name>
    <dbReference type="NCBI Taxonomy" id="1226750"/>
    <lineage>
        <taxon>Bacteria</taxon>
        <taxon>Bacillati</taxon>
        <taxon>Actinomycetota</taxon>
        <taxon>Actinomycetes</taxon>
        <taxon>Mycobacteriales</taxon>
        <taxon>Mycobacteriaceae</taxon>
        <taxon>Mycolicibacterium</taxon>
    </lineage>
</organism>
<sequence>MGIPSADALSIVLPGRSSDGTANATRINILEGNVFNPQFAITGGNTSNNNTIGNVFMNLGNNILNKLLSFELNFAGTVGNGNTTQINILSYNIFNPQISLFGPNISNNTTVNNVAMNNGNNSSASVSNDSGLPLIGAMGGNGNAVQFSFLSGNIFNPQISFFGGGNVSYNTAVTNVAMNNGNFSGATLAWGGWFATFLFGGGNGNTVAMNNGNFSGATLAWGGWFATFLFGGGNGNTVQFGFFVSNIWNPQISFGGGNVSYNTAVTNDAMNNGNFSGATLAWGGWFATFLFGGGNGNTVQFGFFVSNIWNPQISFGGGNVSYNTAVTNDANGNGNNSTTNASGGIIVGTTGNGNTNQGAIGSGNIWNDQINIGPGNQTVVTTPPPDPIEQLLNSQTTNATGDPDNSASLMAARQTGDDPETSTDTDTLTDLDFKIDDDGIGSLNGRSTSRIKAGNHVDDEPTKAGGSATTPTGGSGPETGTEPENTTPTTETDNTPGGDAGSEGGGDGTGN</sequence>
<protein>
    <submittedName>
        <fullName evidence="2">Uncharacterized protein</fullName>
    </submittedName>
</protein>
<gene>
    <name evidence="2" type="ORF">MPHL21000_23255</name>
</gene>
<dbReference type="Proteomes" id="UP000325690">
    <property type="component" value="Unassembled WGS sequence"/>
</dbReference>
<reference evidence="2 3" key="1">
    <citation type="submission" date="2012-10" db="EMBL/GenBank/DDBJ databases">
        <title>The draft sequence of the Mycobacterium pheli genome.</title>
        <authorList>
            <person name="Pettersson B.M.F."/>
            <person name="Das S."/>
            <person name="Dasgupta S."/>
            <person name="Bhattacharya A."/>
            <person name="Kirsebom L.A."/>
        </authorList>
    </citation>
    <scope>NUCLEOTIDE SEQUENCE [LARGE SCALE GENOMIC DNA]</scope>
    <source>
        <strain evidence="2 3">CCUG 21000</strain>
    </source>
</reference>
<feature type="region of interest" description="Disordered" evidence="1">
    <location>
        <begin position="374"/>
        <end position="511"/>
    </location>
</feature>
<evidence type="ECO:0000313" key="3">
    <source>
        <dbReference type="Proteomes" id="UP000325690"/>
    </source>
</evidence>
<feature type="compositionally biased region" description="Low complexity" evidence="1">
    <location>
        <begin position="464"/>
        <end position="497"/>
    </location>
</feature>
<dbReference type="RefSeq" id="WP_152275532.1">
    <property type="nucleotide sequence ID" value="NZ_ANBP01000053.1"/>
</dbReference>
<feature type="compositionally biased region" description="Polar residues" evidence="1">
    <location>
        <begin position="391"/>
        <end position="408"/>
    </location>
</feature>
<accession>A0A5N5URB1</accession>
<comment type="caution">
    <text evidence="2">The sequence shown here is derived from an EMBL/GenBank/DDBJ whole genome shotgun (WGS) entry which is preliminary data.</text>
</comment>
<feature type="compositionally biased region" description="Gly residues" evidence="1">
    <location>
        <begin position="498"/>
        <end position="511"/>
    </location>
</feature>
<evidence type="ECO:0000313" key="2">
    <source>
        <dbReference type="EMBL" id="KAB7752105.1"/>
    </source>
</evidence>
<dbReference type="EMBL" id="ANBP01000053">
    <property type="protein sequence ID" value="KAB7752105.1"/>
    <property type="molecule type" value="Genomic_DNA"/>
</dbReference>
<evidence type="ECO:0000256" key="1">
    <source>
        <dbReference type="SAM" id="MobiDB-lite"/>
    </source>
</evidence>
<name>A0A5N5URB1_MYCPH</name>
<keyword evidence="3" id="KW-1185">Reference proteome</keyword>
<dbReference type="AlphaFoldDB" id="A0A5N5URB1"/>
<feature type="compositionally biased region" description="Acidic residues" evidence="1">
    <location>
        <begin position="417"/>
        <end position="429"/>
    </location>
</feature>